<accession>A0AAX3YL00</accession>
<evidence type="ECO:0000313" key="5">
    <source>
        <dbReference type="Proteomes" id="UP001231166"/>
    </source>
</evidence>
<feature type="transmembrane region" description="Helical" evidence="1">
    <location>
        <begin position="144"/>
        <end position="163"/>
    </location>
</feature>
<evidence type="ECO:0000256" key="1">
    <source>
        <dbReference type="SAM" id="Phobius"/>
    </source>
</evidence>
<keyword evidence="1" id="KW-1133">Transmembrane helix</keyword>
<feature type="transmembrane region" description="Helical" evidence="1">
    <location>
        <begin position="401"/>
        <end position="428"/>
    </location>
</feature>
<dbReference type="EMBL" id="CP130953">
    <property type="protein sequence ID" value="WLF49050.1"/>
    <property type="molecule type" value="Genomic_DNA"/>
</dbReference>
<feature type="transmembrane region" description="Helical" evidence="1">
    <location>
        <begin position="183"/>
        <end position="207"/>
    </location>
</feature>
<name>A0AAX3YL00_RHOOP</name>
<feature type="transmembrane region" description="Helical" evidence="1">
    <location>
        <begin position="371"/>
        <end position="394"/>
    </location>
</feature>
<feature type="transmembrane region" description="Helical" evidence="1">
    <location>
        <begin position="265"/>
        <end position="283"/>
    </location>
</feature>
<dbReference type="Proteomes" id="UP001066327">
    <property type="component" value="Unassembled WGS sequence"/>
</dbReference>
<feature type="transmembrane region" description="Helical" evidence="1">
    <location>
        <begin position="85"/>
        <end position="108"/>
    </location>
</feature>
<dbReference type="InterPro" id="IPR051533">
    <property type="entry name" value="WaaL-like"/>
</dbReference>
<gene>
    <name evidence="2" type="ORF">O4328_16625</name>
    <name evidence="3" type="ORF">Q5707_08710</name>
</gene>
<feature type="transmembrane region" description="Helical" evidence="1">
    <location>
        <begin position="214"/>
        <end position="229"/>
    </location>
</feature>
<protein>
    <recommendedName>
        <fullName evidence="6">O-antigen ligase-like membrane protein</fullName>
    </recommendedName>
</protein>
<dbReference type="Proteomes" id="UP001231166">
    <property type="component" value="Chromosome"/>
</dbReference>
<dbReference type="PANTHER" id="PTHR37422">
    <property type="entry name" value="TEICHURONIC ACID BIOSYNTHESIS PROTEIN TUAE"/>
    <property type="match status" value="1"/>
</dbReference>
<evidence type="ECO:0000313" key="4">
    <source>
        <dbReference type="Proteomes" id="UP001066327"/>
    </source>
</evidence>
<keyword evidence="4" id="KW-1185">Reference proteome</keyword>
<feature type="transmembrane region" description="Helical" evidence="1">
    <location>
        <begin position="235"/>
        <end position="253"/>
    </location>
</feature>
<dbReference type="EMBL" id="JAPWIS010000008">
    <property type="protein sequence ID" value="MCZ4585308.1"/>
    <property type="molecule type" value="Genomic_DNA"/>
</dbReference>
<reference evidence="2" key="1">
    <citation type="submission" date="2022-12" db="EMBL/GenBank/DDBJ databases">
        <authorList>
            <person name="Krivoruchko A.V."/>
            <person name="Elkin A."/>
        </authorList>
    </citation>
    <scope>NUCLEOTIDE SEQUENCE</scope>
    <source>
        <strain evidence="2">IEGM 249</strain>
    </source>
</reference>
<reference evidence="3" key="2">
    <citation type="submission" date="2023-07" db="EMBL/GenBank/DDBJ databases">
        <title>Genomic analysis of Rhodococcus opacus VOC-14 with glycol ethers degradation activity.</title>
        <authorList>
            <person name="Narkevich D.A."/>
            <person name="Hlushen A.M."/>
            <person name="Akhremchuk A.E."/>
            <person name="Sikolenko M.A."/>
            <person name="Valentovich L.N."/>
        </authorList>
    </citation>
    <scope>NUCLEOTIDE SEQUENCE</scope>
    <source>
        <strain evidence="3">VOC-14</strain>
    </source>
</reference>
<keyword evidence="1" id="KW-0812">Transmembrane</keyword>
<dbReference type="PANTHER" id="PTHR37422:SF13">
    <property type="entry name" value="LIPOPOLYSACCHARIDE BIOSYNTHESIS PROTEIN PA4999-RELATED"/>
    <property type="match status" value="1"/>
</dbReference>
<dbReference type="AlphaFoldDB" id="A0AAX3YL00"/>
<keyword evidence="1" id="KW-0472">Membrane</keyword>
<feature type="transmembrane region" description="Helical" evidence="1">
    <location>
        <begin position="114"/>
        <end position="132"/>
    </location>
</feature>
<evidence type="ECO:0000313" key="2">
    <source>
        <dbReference type="EMBL" id="MCZ4585308.1"/>
    </source>
</evidence>
<sequence length="448" mass="48974">MTDRGEGTVESAPATANPRWRGEIVGRSEVVTFALVMVVVTTSFLGRLSFELWGFTVRWEQVAPVILVGWLLVDPRRRHDFVHTLRHPAVVALAAFIVWNVFASFLFSPSLTKSISILAWFAIDLLLLAGLMSLGERAVWAERIGIRFVVPWAAAGFAMYLVANVSGGNVAWGTDLDSLYQVYVARLTAGEANIYASILVLWTLLLVAGKGYKRRWMIVAAVTVPLGLVGSQTRTAVFCMILGLAVYVGYEFARRRRHTRWRGEFWFGPAAIIVGVLVAYGASSNLPEFGVAETAPAVQDTTVPQTQDKLGDVNLQGGTIGFRVTVAKVAAEDMNGVNLWLGNGTNTFGVRHEQPGSPGVPGHLIMLPVQILYDVGIVGLSLILVFGAVVLYHVPWRRRPIAAAVAVSFLTAATLTSMFWFSAIWIVFAALLRPVTDDERVESPQLYS</sequence>
<organism evidence="3 5">
    <name type="scientific">Rhodococcus opacus</name>
    <name type="common">Nocardia opaca</name>
    <dbReference type="NCBI Taxonomy" id="37919"/>
    <lineage>
        <taxon>Bacteria</taxon>
        <taxon>Bacillati</taxon>
        <taxon>Actinomycetota</taxon>
        <taxon>Actinomycetes</taxon>
        <taxon>Mycobacteriales</taxon>
        <taxon>Nocardiaceae</taxon>
        <taxon>Rhodococcus</taxon>
    </lineage>
</organism>
<feature type="transmembrane region" description="Helical" evidence="1">
    <location>
        <begin position="30"/>
        <end position="50"/>
    </location>
</feature>
<dbReference type="RefSeq" id="WP_269591388.1">
    <property type="nucleotide sequence ID" value="NZ_CP130953.1"/>
</dbReference>
<evidence type="ECO:0000313" key="3">
    <source>
        <dbReference type="EMBL" id="WLF49050.1"/>
    </source>
</evidence>
<feature type="transmembrane region" description="Helical" evidence="1">
    <location>
        <begin position="56"/>
        <end position="73"/>
    </location>
</feature>
<evidence type="ECO:0008006" key="6">
    <source>
        <dbReference type="Google" id="ProtNLM"/>
    </source>
</evidence>
<proteinExistence type="predicted"/>